<evidence type="ECO:0000313" key="2">
    <source>
        <dbReference type="EMBL" id="KAH0547233.1"/>
    </source>
</evidence>
<feature type="compositionally biased region" description="Polar residues" evidence="1">
    <location>
        <begin position="27"/>
        <end position="40"/>
    </location>
</feature>
<dbReference type="EMBL" id="JAHXZJ010002237">
    <property type="protein sequence ID" value="KAH0547233.1"/>
    <property type="molecule type" value="Genomic_DNA"/>
</dbReference>
<protein>
    <submittedName>
        <fullName evidence="2">Uncharacterized protein</fullName>
    </submittedName>
</protein>
<feature type="region of interest" description="Disordered" evidence="1">
    <location>
        <begin position="115"/>
        <end position="136"/>
    </location>
</feature>
<keyword evidence="3" id="KW-1185">Reference proteome</keyword>
<accession>A0AAV7ICY3</accession>
<gene>
    <name evidence="2" type="ORF">KQX54_017844</name>
</gene>
<sequence length="238" mass="25700">MEDGVAPVSTIEKPRPESEAAGAVSLRPSTEGNQPPATYSRVSDVGLLPVVVVLLLTSSDTGFEGLLRCVGDDACSNDEFNQDSRRIWRSWEFREVAVEIGKVLFSHESRILTPGGGAVSPGGTQPPASPPTGHYSQHSPPLIKVFIILVLFHSFQTKSNLSNLCPGQECHCPAKIKWSRIFGVSVCSETGKKILRTINYDGYKEGISRELASTEAAVCGWISFSPALKLIGTFTTNH</sequence>
<proteinExistence type="predicted"/>
<evidence type="ECO:0000256" key="1">
    <source>
        <dbReference type="SAM" id="MobiDB-lite"/>
    </source>
</evidence>
<dbReference type="Proteomes" id="UP000826195">
    <property type="component" value="Unassembled WGS sequence"/>
</dbReference>
<reference evidence="2 3" key="1">
    <citation type="journal article" date="2021" name="J. Hered.">
        <title>A chromosome-level genome assembly of the parasitoid wasp, Cotesia glomerata (Hymenoptera: Braconidae).</title>
        <authorList>
            <person name="Pinto B.J."/>
            <person name="Weis J.J."/>
            <person name="Gamble T."/>
            <person name="Ode P.J."/>
            <person name="Paul R."/>
            <person name="Zaspel J.M."/>
        </authorList>
    </citation>
    <scope>NUCLEOTIDE SEQUENCE [LARGE SCALE GENOMIC DNA]</scope>
    <source>
        <strain evidence="2">CgM1</strain>
    </source>
</reference>
<evidence type="ECO:0000313" key="3">
    <source>
        <dbReference type="Proteomes" id="UP000826195"/>
    </source>
</evidence>
<name>A0AAV7ICY3_COTGL</name>
<organism evidence="2 3">
    <name type="scientific">Cotesia glomerata</name>
    <name type="common">Lepidopteran parasitic wasp</name>
    <name type="synonym">Apanteles glomeratus</name>
    <dbReference type="NCBI Taxonomy" id="32391"/>
    <lineage>
        <taxon>Eukaryota</taxon>
        <taxon>Metazoa</taxon>
        <taxon>Ecdysozoa</taxon>
        <taxon>Arthropoda</taxon>
        <taxon>Hexapoda</taxon>
        <taxon>Insecta</taxon>
        <taxon>Pterygota</taxon>
        <taxon>Neoptera</taxon>
        <taxon>Endopterygota</taxon>
        <taxon>Hymenoptera</taxon>
        <taxon>Apocrita</taxon>
        <taxon>Ichneumonoidea</taxon>
        <taxon>Braconidae</taxon>
        <taxon>Microgastrinae</taxon>
        <taxon>Cotesia</taxon>
    </lineage>
</organism>
<feature type="region of interest" description="Disordered" evidence="1">
    <location>
        <begin position="1"/>
        <end position="40"/>
    </location>
</feature>
<comment type="caution">
    <text evidence="2">The sequence shown here is derived from an EMBL/GenBank/DDBJ whole genome shotgun (WGS) entry which is preliminary data.</text>
</comment>
<dbReference type="AlphaFoldDB" id="A0AAV7ICY3"/>